<evidence type="ECO:0000256" key="1">
    <source>
        <dbReference type="SAM" id="SignalP"/>
    </source>
</evidence>
<sequence length="408" mass="46547">MGFHLLFSGIILVFMHSISEAVRFDLNAYEYIQKFKTPLALGSCPTRRVRYKSGVVINEKCSFSAGNQGQSSHARDEYPRNMSLVTNASQLLDFIGLCEGRAVSYIGILNDGDCVAINMSRLVTFSKKHVTHVYKNLYQTKVDTLDNGRRTKIPADYFHYVKDSFYLNRIGYGGLEVILVNTQFSSSQDAKLAAEFHMKLFSPSTNLDSIANKTRSLKKIMVISLSTLSDSLTEIRKYKGSEGLKDALKFIKELEKNMRWNVRGFSRHDEQPVSYEFLPFANTSKDPVGLEERSAWKVVCLLEIKAHKLYKAGKKLLKSCQSVQNNKRLPTGFQPHSCKNIKRLKKAADRERLLLHNNRSLWYNLTADDKMNLTSVFSEKISSIETNINTETKQLKKFKKGLDLETEF</sequence>
<protein>
    <submittedName>
        <fullName evidence="2">Uncharacterized protein</fullName>
    </submittedName>
</protein>
<dbReference type="Proteomes" id="UP001195483">
    <property type="component" value="Unassembled WGS sequence"/>
</dbReference>
<reference evidence="2" key="2">
    <citation type="journal article" date="2021" name="Genome Biol. Evol.">
        <title>Developing a high-quality reference genome for a parasitic bivalve with doubly uniparental inheritance (Bivalvia: Unionida).</title>
        <authorList>
            <person name="Smith C.H."/>
        </authorList>
    </citation>
    <scope>NUCLEOTIDE SEQUENCE</scope>
    <source>
        <strain evidence="2">CHS0354</strain>
        <tissue evidence="2">Mantle</tissue>
    </source>
</reference>
<reference evidence="2" key="3">
    <citation type="submission" date="2023-05" db="EMBL/GenBank/DDBJ databases">
        <authorList>
            <person name="Smith C.H."/>
        </authorList>
    </citation>
    <scope>NUCLEOTIDE SEQUENCE</scope>
    <source>
        <strain evidence="2">CHS0354</strain>
        <tissue evidence="2">Mantle</tissue>
    </source>
</reference>
<evidence type="ECO:0000313" key="3">
    <source>
        <dbReference type="Proteomes" id="UP001195483"/>
    </source>
</evidence>
<organism evidence="2 3">
    <name type="scientific">Potamilus streckersoni</name>
    <dbReference type="NCBI Taxonomy" id="2493646"/>
    <lineage>
        <taxon>Eukaryota</taxon>
        <taxon>Metazoa</taxon>
        <taxon>Spiralia</taxon>
        <taxon>Lophotrochozoa</taxon>
        <taxon>Mollusca</taxon>
        <taxon>Bivalvia</taxon>
        <taxon>Autobranchia</taxon>
        <taxon>Heteroconchia</taxon>
        <taxon>Palaeoheterodonta</taxon>
        <taxon>Unionida</taxon>
        <taxon>Unionoidea</taxon>
        <taxon>Unionidae</taxon>
        <taxon>Ambleminae</taxon>
        <taxon>Lampsilini</taxon>
        <taxon>Potamilus</taxon>
    </lineage>
</organism>
<feature type="chain" id="PRO_5041999404" evidence="1">
    <location>
        <begin position="22"/>
        <end position="408"/>
    </location>
</feature>
<comment type="caution">
    <text evidence="2">The sequence shown here is derived from an EMBL/GenBank/DDBJ whole genome shotgun (WGS) entry which is preliminary data.</text>
</comment>
<keyword evidence="1" id="KW-0732">Signal</keyword>
<name>A0AAE0TG29_9BIVA</name>
<proteinExistence type="predicted"/>
<evidence type="ECO:0000313" key="2">
    <source>
        <dbReference type="EMBL" id="KAK3609717.1"/>
    </source>
</evidence>
<dbReference type="AlphaFoldDB" id="A0AAE0TG29"/>
<accession>A0AAE0TG29</accession>
<keyword evidence="3" id="KW-1185">Reference proteome</keyword>
<dbReference type="EMBL" id="JAEAOA010000707">
    <property type="protein sequence ID" value="KAK3609717.1"/>
    <property type="molecule type" value="Genomic_DNA"/>
</dbReference>
<reference evidence="2" key="1">
    <citation type="journal article" date="2021" name="Genome Biol. Evol.">
        <title>A High-Quality Reference Genome for a Parasitic Bivalve with Doubly Uniparental Inheritance (Bivalvia: Unionida).</title>
        <authorList>
            <person name="Smith C.H."/>
        </authorList>
    </citation>
    <scope>NUCLEOTIDE SEQUENCE</scope>
    <source>
        <strain evidence="2">CHS0354</strain>
    </source>
</reference>
<gene>
    <name evidence="2" type="ORF">CHS0354_011408</name>
</gene>
<feature type="signal peptide" evidence="1">
    <location>
        <begin position="1"/>
        <end position="21"/>
    </location>
</feature>